<feature type="chain" id="PRO_5016986516" description="Defensin-like protein" evidence="1">
    <location>
        <begin position="21"/>
        <end position="73"/>
    </location>
</feature>
<organism evidence="2 3">
    <name type="scientific">Mucuna pruriens</name>
    <name type="common">Velvet bean</name>
    <name type="synonym">Dolichos pruriens</name>
    <dbReference type="NCBI Taxonomy" id="157652"/>
    <lineage>
        <taxon>Eukaryota</taxon>
        <taxon>Viridiplantae</taxon>
        <taxon>Streptophyta</taxon>
        <taxon>Embryophyta</taxon>
        <taxon>Tracheophyta</taxon>
        <taxon>Spermatophyta</taxon>
        <taxon>Magnoliopsida</taxon>
        <taxon>eudicotyledons</taxon>
        <taxon>Gunneridae</taxon>
        <taxon>Pentapetalae</taxon>
        <taxon>rosids</taxon>
        <taxon>fabids</taxon>
        <taxon>Fabales</taxon>
        <taxon>Fabaceae</taxon>
        <taxon>Papilionoideae</taxon>
        <taxon>50 kb inversion clade</taxon>
        <taxon>NPAAA clade</taxon>
        <taxon>indigoferoid/millettioid clade</taxon>
        <taxon>Phaseoleae</taxon>
        <taxon>Mucuna</taxon>
    </lineage>
</organism>
<keyword evidence="1" id="KW-0732">Signal</keyword>
<proteinExistence type="predicted"/>
<dbReference type="AlphaFoldDB" id="A0A371I5S2"/>
<feature type="signal peptide" evidence="1">
    <location>
        <begin position="1"/>
        <end position="20"/>
    </location>
</feature>
<protein>
    <recommendedName>
        <fullName evidence="4">Defensin-like protein</fullName>
    </recommendedName>
</protein>
<dbReference type="Proteomes" id="UP000257109">
    <property type="component" value="Unassembled WGS sequence"/>
</dbReference>
<dbReference type="OrthoDB" id="1400172at2759"/>
<accession>A0A371I5S2</accession>
<evidence type="ECO:0000256" key="1">
    <source>
        <dbReference type="SAM" id="SignalP"/>
    </source>
</evidence>
<name>A0A371I5S2_MUCPR</name>
<keyword evidence="3" id="KW-1185">Reference proteome</keyword>
<dbReference type="EMBL" id="QJKJ01000852">
    <property type="protein sequence ID" value="RDY10380.1"/>
    <property type="molecule type" value="Genomic_DNA"/>
</dbReference>
<reference evidence="2" key="1">
    <citation type="submission" date="2018-05" db="EMBL/GenBank/DDBJ databases">
        <title>Draft genome of Mucuna pruriens seed.</title>
        <authorList>
            <person name="Nnadi N.E."/>
            <person name="Vos R."/>
            <person name="Hasami M.H."/>
            <person name="Devisetty U.K."/>
            <person name="Aguiy J.C."/>
        </authorList>
    </citation>
    <scope>NUCLEOTIDE SEQUENCE [LARGE SCALE GENOMIC DNA]</scope>
    <source>
        <strain evidence="2">JCA_2017</strain>
    </source>
</reference>
<evidence type="ECO:0008006" key="4">
    <source>
        <dbReference type="Google" id="ProtNLM"/>
    </source>
</evidence>
<comment type="caution">
    <text evidence="2">The sequence shown here is derived from an EMBL/GenBank/DDBJ whole genome shotgun (WGS) entry which is preliminary data.</text>
</comment>
<evidence type="ECO:0000313" key="2">
    <source>
        <dbReference type="EMBL" id="RDY10380.1"/>
    </source>
</evidence>
<gene>
    <name evidence="2" type="ORF">CR513_05114</name>
</gene>
<evidence type="ECO:0000313" key="3">
    <source>
        <dbReference type="Proteomes" id="UP000257109"/>
    </source>
</evidence>
<sequence length="73" mass="8354">MKIISLVLFTLLVLFIGIDNEGPLKVIEAKICDVKLYDYCDENCYTDCSKKYGKRAIGICNPDAYECICRYKC</sequence>
<feature type="non-terminal residue" evidence="2">
    <location>
        <position position="1"/>
    </location>
</feature>